<comment type="caution">
    <text evidence="1">The sequence shown here is derived from an EMBL/GenBank/DDBJ whole genome shotgun (WGS) entry which is preliminary data.</text>
</comment>
<organism evidence="1 2">
    <name type="scientific">Ravibacter arvi</name>
    <dbReference type="NCBI Taxonomy" id="2051041"/>
    <lineage>
        <taxon>Bacteria</taxon>
        <taxon>Pseudomonadati</taxon>
        <taxon>Bacteroidota</taxon>
        <taxon>Cytophagia</taxon>
        <taxon>Cytophagales</taxon>
        <taxon>Spirosomataceae</taxon>
        <taxon>Ravibacter</taxon>
    </lineage>
</organism>
<name>A0ABP8LY82_9BACT</name>
<dbReference type="RefSeq" id="WP_345028398.1">
    <property type="nucleotide sequence ID" value="NZ_BAABEY010000020.1"/>
</dbReference>
<dbReference type="Proteomes" id="UP001501508">
    <property type="component" value="Unassembled WGS sequence"/>
</dbReference>
<protein>
    <submittedName>
        <fullName evidence="1">Uncharacterized protein</fullName>
    </submittedName>
</protein>
<accession>A0ABP8LY82</accession>
<evidence type="ECO:0000313" key="2">
    <source>
        <dbReference type="Proteomes" id="UP001501508"/>
    </source>
</evidence>
<reference evidence="2" key="1">
    <citation type="journal article" date="2019" name="Int. J. Syst. Evol. Microbiol.">
        <title>The Global Catalogue of Microorganisms (GCM) 10K type strain sequencing project: providing services to taxonomists for standard genome sequencing and annotation.</title>
        <authorList>
            <consortium name="The Broad Institute Genomics Platform"/>
            <consortium name="The Broad Institute Genome Sequencing Center for Infectious Disease"/>
            <person name="Wu L."/>
            <person name="Ma J."/>
        </authorList>
    </citation>
    <scope>NUCLEOTIDE SEQUENCE [LARGE SCALE GENOMIC DNA]</scope>
    <source>
        <strain evidence="2">JCM 31920</strain>
    </source>
</reference>
<keyword evidence="2" id="KW-1185">Reference proteome</keyword>
<dbReference type="EMBL" id="BAABEY010000020">
    <property type="protein sequence ID" value="GAA4438652.1"/>
    <property type="molecule type" value="Genomic_DNA"/>
</dbReference>
<evidence type="ECO:0000313" key="1">
    <source>
        <dbReference type="EMBL" id="GAA4438652.1"/>
    </source>
</evidence>
<gene>
    <name evidence="1" type="ORF">GCM10023091_19510</name>
</gene>
<sequence>MLSRGNAFDIFMPEEIKESVRLYPAAEAPRMKQNFTNINFGWLGYWAPDKNTVGTQPDMLEYVSSRAAAWDCPIGIQSDLKKFDSHPRTPDNFEVMRRWEEVRISGWLTGEQKSALQNLEQEHILLINEQGAFELHPYSQIENIGGNRREIRAFIFERDTRLYVVYWHISGSGKLELSLPFKDVVVTEDLQKQTPVKFSRRSDHITLPAGSRRYIQIGGATEAQVRAAFRNAKII</sequence>
<proteinExistence type="predicted"/>